<evidence type="ECO:0000256" key="6">
    <source>
        <dbReference type="SAM" id="Phobius"/>
    </source>
</evidence>
<dbReference type="PROSITE" id="PS50850">
    <property type="entry name" value="MFS"/>
    <property type="match status" value="1"/>
</dbReference>
<comment type="subcellular location">
    <subcellularLocation>
        <location evidence="1">Membrane</location>
        <topology evidence="1">Multi-pass membrane protein</topology>
    </subcellularLocation>
</comment>
<dbReference type="OrthoDB" id="2985014at2759"/>
<dbReference type="GO" id="GO:0022857">
    <property type="term" value="F:transmembrane transporter activity"/>
    <property type="evidence" value="ECO:0007669"/>
    <property type="project" value="InterPro"/>
</dbReference>
<dbReference type="GO" id="GO:0016020">
    <property type="term" value="C:membrane"/>
    <property type="evidence" value="ECO:0007669"/>
    <property type="project" value="UniProtKB-SubCell"/>
</dbReference>
<protein>
    <submittedName>
        <fullName evidence="8">MFS general substrate transporter</fullName>
    </submittedName>
</protein>
<feature type="transmembrane region" description="Helical" evidence="6">
    <location>
        <begin position="97"/>
        <end position="115"/>
    </location>
</feature>
<dbReference type="Pfam" id="PF07690">
    <property type="entry name" value="MFS_1"/>
    <property type="match status" value="1"/>
</dbReference>
<feature type="non-terminal residue" evidence="8">
    <location>
        <position position="1"/>
    </location>
</feature>
<gene>
    <name evidence="8" type="ORF">M427DRAFT_99925</name>
</gene>
<dbReference type="PANTHER" id="PTHR43791">
    <property type="entry name" value="PERMEASE-RELATED"/>
    <property type="match status" value="1"/>
</dbReference>
<feature type="domain" description="Major facilitator superfamily (MFS) profile" evidence="7">
    <location>
        <begin position="17"/>
        <end position="307"/>
    </location>
</feature>
<dbReference type="FunFam" id="1.20.1250.20:FF:000057">
    <property type="entry name" value="MFS general substrate transporter"/>
    <property type="match status" value="1"/>
</dbReference>
<dbReference type="OMA" id="YTICETP"/>
<evidence type="ECO:0000313" key="8">
    <source>
        <dbReference type="EMBL" id="KXS14119.1"/>
    </source>
</evidence>
<evidence type="ECO:0000256" key="2">
    <source>
        <dbReference type="ARBA" id="ARBA00022448"/>
    </source>
</evidence>
<dbReference type="Gene3D" id="1.20.1250.20">
    <property type="entry name" value="MFS general substrate transporter like domains"/>
    <property type="match status" value="1"/>
</dbReference>
<evidence type="ECO:0000256" key="1">
    <source>
        <dbReference type="ARBA" id="ARBA00004141"/>
    </source>
</evidence>
<feature type="transmembrane region" description="Helical" evidence="6">
    <location>
        <begin position="122"/>
        <end position="141"/>
    </location>
</feature>
<dbReference type="EMBL" id="KQ965771">
    <property type="protein sequence ID" value="KXS14119.1"/>
    <property type="molecule type" value="Genomic_DNA"/>
</dbReference>
<keyword evidence="4 6" id="KW-1133">Transmembrane helix</keyword>
<dbReference type="AlphaFoldDB" id="A0A139ABT0"/>
<feature type="transmembrane region" description="Helical" evidence="6">
    <location>
        <begin position="256"/>
        <end position="276"/>
    </location>
</feature>
<keyword evidence="3 6" id="KW-0812">Transmembrane</keyword>
<evidence type="ECO:0000259" key="7">
    <source>
        <dbReference type="PROSITE" id="PS50850"/>
    </source>
</evidence>
<evidence type="ECO:0000313" key="9">
    <source>
        <dbReference type="Proteomes" id="UP000070544"/>
    </source>
</evidence>
<dbReference type="SUPFAM" id="SSF103473">
    <property type="entry name" value="MFS general substrate transporter"/>
    <property type="match status" value="1"/>
</dbReference>
<evidence type="ECO:0000256" key="3">
    <source>
        <dbReference type="ARBA" id="ARBA00022692"/>
    </source>
</evidence>
<accession>A0A139ABT0</accession>
<dbReference type="InterPro" id="IPR036259">
    <property type="entry name" value="MFS_trans_sf"/>
</dbReference>
<sequence length="307" mass="34304">NGESRTKSTISRVDIAIVPWAAWLYLLNYLDRTNMGAVKIANADTVPPGDVLTELKLNDGQRQLAISIFFVGYGTIFEVPSNIILTRVGPSKWMSRIIVSWGICAMCLAFCSNYAGILACRLFLGIAEAGFFPGMMLYFSFWYTQREYAVRASLFYCSANLGGAFGGLLAYGISFMNVVNGWSGWRWIFLFEGIPSIICGLLTWFILPDYPLTAEFLTPIERTFLTQRLPPSASSPTHEHYTPKTVLAVLLDPHAYIMNCLYLAWAIAAYAFTFWLPTIVRNLGFSSTQALLMTTPPFFAMGVTWSE</sequence>
<keyword evidence="2" id="KW-0813">Transport</keyword>
<feature type="transmembrane region" description="Helical" evidence="6">
    <location>
        <begin position="153"/>
        <end position="175"/>
    </location>
</feature>
<dbReference type="PANTHER" id="PTHR43791:SF51">
    <property type="entry name" value="MAJOR FACILITATOR SUPERFAMILY (MFS) PROFILE DOMAIN-CONTAINING PROTEIN"/>
    <property type="match status" value="1"/>
</dbReference>
<dbReference type="InterPro" id="IPR011701">
    <property type="entry name" value="MFS"/>
</dbReference>
<keyword evidence="9" id="KW-1185">Reference proteome</keyword>
<organism evidence="8 9">
    <name type="scientific">Gonapodya prolifera (strain JEL478)</name>
    <name type="common">Monoblepharis prolifera</name>
    <dbReference type="NCBI Taxonomy" id="1344416"/>
    <lineage>
        <taxon>Eukaryota</taxon>
        <taxon>Fungi</taxon>
        <taxon>Fungi incertae sedis</taxon>
        <taxon>Chytridiomycota</taxon>
        <taxon>Chytridiomycota incertae sedis</taxon>
        <taxon>Monoblepharidomycetes</taxon>
        <taxon>Monoblepharidales</taxon>
        <taxon>Gonapodyaceae</taxon>
        <taxon>Gonapodya</taxon>
    </lineage>
</organism>
<dbReference type="Proteomes" id="UP000070544">
    <property type="component" value="Unassembled WGS sequence"/>
</dbReference>
<reference evidence="8 9" key="1">
    <citation type="journal article" date="2015" name="Genome Biol. Evol.">
        <title>Phylogenomic analyses indicate that early fungi evolved digesting cell walls of algal ancestors of land plants.</title>
        <authorList>
            <person name="Chang Y."/>
            <person name="Wang S."/>
            <person name="Sekimoto S."/>
            <person name="Aerts A.L."/>
            <person name="Choi C."/>
            <person name="Clum A."/>
            <person name="LaButti K.M."/>
            <person name="Lindquist E.A."/>
            <person name="Yee Ngan C."/>
            <person name="Ohm R.A."/>
            <person name="Salamov A.A."/>
            <person name="Grigoriev I.V."/>
            <person name="Spatafora J.W."/>
            <person name="Berbee M.L."/>
        </authorList>
    </citation>
    <scope>NUCLEOTIDE SEQUENCE [LARGE SCALE GENOMIC DNA]</scope>
    <source>
        <strain evidence="8 9">JEL478</strain>
    </source>
</reference>
<name>A0A139ABT0_GONPJ</name>
<proteinExistence type="predicted"/>
<evidence type="ECO:0000256" key="5">
    <source>
        <dbReference type="ARBA" id="ARBA00023136"/>
    </source>
</evidence>
<dbReference type="STRING" id="1344416.A0A139ABT0"/>
<dbReference type="InterPro" id="IPR020846">
    <property type="entry name" value="MFS_dom"/>
</dbReference>
<keyword evidence="5 6" id="KW-0472">Membrane</keyword>
<feature type="transmembrane region" description="Helical" evidence="6">
    <location>
        <begin position="64"/>
        <end position="85"/>
    </location>
</feature>
<feature type="transmembrane region" description="Helical" evidence="6">
    <location>
        <begin position="187"/>
        <end position="207"/>
    </location>
</feature>
<evidence type="ECO:0000256" key="4">
    <source>
        <dbReference type="ARBA" id="ARBA00022989"/>
    </source>
</evidence>